<dbReference type="InterPro" id="IPR029063">
    <property type="entry name" value="SAM-dependent_MTases_sf"/>
</dbReference>
<sequence>MTSLLSPAVVGRRSRDALIRARGRVIFAVPDTWRGRVAAALPERMVPPEMRPGFFEHFFDEGDPFGFDRNPEEQLKFARTLEVCGGEDLGRVLELGCAVGSFTEVLAPYADQVLALDVSQSAVDRVAQRLAAHPHVRAAAMSIPAEFPEGTFDVVVASDVLYYLPVAELQRCVERIHAALADGGAFVAVHYVPRMGSLLNGDEAHDVVTAHAAQLGMRHVLADREEFGRGRTYRVDRFDKA</sequence>
<dbReference type="AlphaFoldDB" id="A0A6J7HTD9"/>
<dbReference type="Pfam" id="PF05401">
    <property type="entry name" value="NodS"/>
    <property type="match status" value="1"/>
</dbReference>
<dbReference type="GO" id="GO:0008757">
    <property type="term" value="F:S-adenosylmethionine-dependent methyltransferase activity"/>
    <property type="evidence" value="ECO:0007669"/>
    <property type="project" value="InterPro"/>
</dbReference>
<evidence type="ECO:0000256" key="2">
    <source>
        <dbReference type="ARBA" id="ARBA00022679"/>
    </source>
</evidence>
<dbReference type="PANTHER" id="PTHR43464">
    <property type="entry name" value="METHYLTRANSFERASE"/>
    <property type="match status" value="1"/>
</dbReference>
<gene>
    <name evidence="4" type="ORF">UFOPK3662_00731</name>
</gene>
<proteinExistence type="predicted"/>
<organism evidence="4">
    <name type="scientific">freshwater metagenome</name>
    <dbReference type="NCBI Taxonomy" id="449393"/>
    <lineage>
        <taxon>unclassified sequences</taxon>
        <taxon>metagenomes</taxon>
        <taxon>ecological metagenomes</taxon>
    </lineage>
</organism>
<dbReference type="CDD" id="cd02440">
    <property type="entry name" value="AdoMet_MTases"/>
    <property type="match status" value="1"/>
</dbReference>
<dbReference type="EMBL" id="CAFBMW010000004">
    <property type="protein sequence ID" value="CAB4922898.1"/>
    <property type="molecule type" value="Genomic_DNA"/>
</dbReference>
<accession>A0A6J7HTD9</accession>
<evidence type="ECO:0000256" key="1">
    <source>
        <dbReference type="ARBA" id="ARBA00022603"/>
    </source>
</evidence>
<dbReference type="SUPFAM" id="SSF53335">
    <property type="entry name" value="S-adenosyl-L-methionine-dependent methyltransferases"/>
    <property type="match status" value="1"/>
</dbReference>
<name>A0A6J7HTD9_9ZZZZ</name>
<evidence type="ECO:0000256" key="3">
    <source>
        <dbReference type="ARBA" id="ARBA00022691"/>
    </source>
</evidence>
<dbReference type="Gene3D" id="3.40.50.150">
    <property type="entry name" value="Vaccinia Virus protein VP39"/>
    <property type="match status" value="1"/>
</dbReference>
<dbReference type="InterPro" id="IPR008715">
    <property type="entry name" value="SAM-MeTfrase_NodS-like"/>
</dbReference>
<keyword evidence="3" id="KW-0949">S-adenosyl-L-methionine</keyword>
<reference evidence="4" key="1">
    <citation type="submission" date="2020-05" db="EMBL/GenBank/DDBJ databases">
        <authorList>
            <person name="Chiriac C."/>
            <person name="Salcher M."/>
            <person name="Ghai R."/>
            <person name="Kavagutti S V."/>
        </authorList>
    </citation>
    <scope>NUCLEOTIDE SEQUENCE</scope>
</reference>
<dbReference type="GO" id="GO:0032259">
    <property type="term" value="P:methylation"/>
    <property type="evidence" value="ECO:0007669"/>
    <property type="project" value="UniProtKB-KW"/>
</dbReference>
<dbReference type="PANTHER" id="PTHR43464:SF19">
    <property type="entry name" value="UBIQUINONE BIOSYNTHESIS O-METHYLTRANSFERASE, MITOCHONDRIAL"/>
    <property type="match status" value="1"/>
</dbReference>
<evidence type="ECO:0000313" key="4">
    <source>
        <dbReference type="EMBL" id="CAB4922898.1"/>
    </source>
</evidence>
<protein>
    <submittedName>
        <fullName evidence="4">Unannotated protein</fullName>
    </submittedName>
</protein>
<keyword evidence="1" id="KW-0489">Methyltransferase</keyword>
<keyword evidence="2" id="KW-0808">Transferase</keyword>
<dbReference type="GO" id="GO:0009312">
    <property type="term" value="P:oligosaccharide biosynthetic process"/>
    <property type="evidence" value="ECO:0007669"/>
    <property type="project" value="InterPro"/>
</dbReference>